<evidence type="ECO:0000313" key="2">
    <source>
        <dbReference type="Proteomes" id="UP000432715"/>
    </source>
</evidence>
<name>A0A6I0F9D7_9FIRM</name>
<protein>
    <submittedName>
        <fullName evidence="1">Stage V sporulation protein AE</fullName>
    </submittedName>
</protein>
<dbReference type="Pfam" id="PF14097">
    <property type="entry name" value="SpoVAE"/>
    <property type="match status" value="1"/>
</dbReference>
<gene>
    <name evidence="1" type="ORF">F8154_11650</name>
</gene>
<sequence length="189" mass="20082">MKNKRKVIIITDGDRCAQKTIEMAVGQIGGRCISKSGGNPTPLSGAEIVNLVKEAKNDPVVVMTDDEGNENTGIGERALQKLLTDDEIEVMGIIAVASNTEEVEGVHVDFSIDENGSLIENAVDKNGVATSLKVLYGDTVDIIEKCPKPPIIVGLGDIGKMNGKDDRRIGAPILTKALKVIMEGSSNRV</sequence>
<dbReference type="InterPro" id="IPR025914">
    <property type="entry name" value="SpoVAE"/>
</dbReference>
<proteinExistence type="predicted"/>
<comment type="caution">
    <text evidence="1">The sequence shown here is derived from an EMBL/GenBank/DDBJ whole genome shotgun (WGS) entry which is preliminary data.</text>
</comment>
<dbReference type="Proteomes" id="UP000432715">
    <property type="component" value="Unassembled WGS sequence"/>
</dbReference>
<dbReference type="OrthoDB" id="1679631at2"/>
<dbReference type="RefSeq" id="WP_151861790.1">
    <property type="nucleotide sequence ID" value="NZ_WBZC01000046.1"/>
</dbReference>
<dbReference type="EMBL" id="WBZC01000046">
    <property type="protein sequence ID" value="KAB3532792.1"/>
    <property type="molecule type" value="Genomic_DNA"/>
</dbReference>
<organism evidence="1 2">
    <name type="scientific">Alkaliphilus pronyensis</name>
    <dbReference type="NCBI Taxonomy" id="1482732"/>
    <lineage>
        <taxon>Bacteria</taxon>
        <taxon>Bacillati</taxon>
        <taxon>Bacillota</taxon>
        <taxon>Clostridia</taxon>
        <taxon>Peptostreptococcales</taxon>
        <taxon>Natronincolaceae</taxon>
        <taxon>Alkaliphilus</taxon>
    </lineage>
</organism>
<evidence type="ECO:0000313" key="1">
    <source>
        <dbReference type="EMBL" id="KAB3532792.1"/>
    </source>
</evidence>
<dbReference type="AlphaFoldDB" id="A0A6I0F9D7"/>
<reference evidence="1 2" key="1">
    <citation type="submission" date="2019-10" db="EMBL/GenBank/DDBJ databases">
        <title>Alkaliphilus serpentinus sp. nov. and Alkaliphilus pronyensis sp. nov., two novel anaerobic alkaliphilic species isolated from the serpentinized-hosted hydrothermal field of the Prony Bay (New Caledonia).</title>
        <authorList>
            <person name="Postec A."/>
        </authorList>
    </citation>
    <scope>NUCLEOTIDE SEQUENCE [LARGE SCALE GENOMIC DNA]</scope>
    <source>
        <strain evidence="1 2">LacV</strain>
    </source>
</reference>
<keyword evidence="2" id="KW-1185">Reference proteome</keyword>
<accession>A0A6I0F9D7</accession>